<dbReference type="InterPro" id="IPR003593">
    <property type="entry name" value="AAA+_ATPase"/>
</dbReference>
<evidence type="ECO:0000256" key="3">
    <source>
        <dbReference type="ARBA" id="ARBA00022840"/>
    </source>
</evidence>
<name>A0A0A0L8H0_CUCSA</name>
<dbReference type="PROSITE" id="PS00674">
    <property type="entry name" value="AAA"/>
    <property type="match status" value="1"/>
</dbReference>
<keyword evidence="8" id="KW-1185">Reference proteome</keyword>
<comment type="similarity">
    <text evidence="1 5">Belongs to the AAA ATPase family.</text>
</comment>
<dbReference type="Gramene" id="KGN58093">
    <property type="protein sequence ID" value="KGN58093"/>
    <property type="gene ID" value="Csa_3G502410"/>
</dbReference>
<dbReference type="Gene3D" id="1.10.8.60">
    <property type="match status" value="1"/>
</dbReference>
<dbReference type="InterPro" id="IPR003959">
    <property type="entry name" value="ATPase_AAA_core"/>
</dbReference>
<dbReference type="EMBL" id="CM002924">
    <property type="protein sequence ID" value="KGN58093.1"/>
    <property type="molecule type" value="Genomic_DNA"/>
</dbReference>
<evidence type="ECO:0000256" key="4">
    <source>
        <dbReference type="ARBA" id="ARBA00023117"/>
    </source>
</evidence>
<dbReference type="SUPFAM" id="SSF52540">
    <property type="entry name" value="P-loop containing nucleoside triphosphate hydrolases"/>
    <property type="match status" value="1"/>
</dbReference>
<protein>
    <recommendedName>
        <fullName evidence="6">AAA+ ATPase domain-containing protein</fullName>
    </recommendedName>
</protein>
<gene>
    <name evidence="7" type="ORF">Csa_3G502410</name>
</gene>
<evidence type="ECO:0000313" key="8">
    <source>
        <dbReference type="Proteomes" id="UP000029981"/>
    </source>
</evidence>
<dbReference type="InterPro" id="IPR045199">
    <property type="entry name" value="ATAD2-like"/>
</dbReference>
<proteinExistence type="inferred from homology"/>
<dbReference type="AlphaFoldDB" id="A0A0A0L8H0"/>
<evidence type="ECO:0000256" key="5">
    <source>
        <dbReference type="RuleBase" id="RU003651"/>
    </source>
</evidence>
<keyword evidence="4" id="KW-0103">Bromodomain</keyword>
<evidence type="ECO:0000256" key="1">
    <source>
        <dbReference type="ARBA" id="ARBA00006914"/>
    </source>
</evidence>
<dbReference type="Proteomes" id="UP000029981">
    <property type="component" value="Chromosome 3"/>
</dbReference>
<feature type="domain" description="AAA+ ATPase" evidence="6">
    <location>
        <begin position="155"/>
        <end position="281"/>
    </location>
</feature>
<accession>A0A0A0L8H0</accession>
<reference evidence="7 8" key="2">
    <citation type="journal article" date="2009" name="PLoS ONE">
        <title>An integrated genetic and cytogenetic map of the cucumber genome.</title>
        <authorList>
            <person name="Ren Y."/>
            <person name="Zhang Z."/>
            <person name="Liu J."/>
            <person name="Staub J.E."/>
            <person name="Han Y."/>
            <person name="Cheng Z."/>
            <person name="Li X."/>
            <person name="Lu J."/>
            <person name="Miao H."/>
            <person name="Kang H."/>
            <person name="Xie B."/>
            <person name="Gu X."/>
            <person name="Wang X."/>
            <person name="Du Y."/>
            <person name="Jin W."/>
            <person name="Huang S."/>
        </authorList>
    </citation>
    <scope>NUCLEOTIDE SEQUENCE [LARGE SCALE GENOMIC DNA]</scope>
    <source>
        <strain evidence="8">cv. 9930</strain>
    </source>
</reference>
<dbReference type="InterPro" id="IPR027417">
    <property type="entry name" value="P-loop_NTPase"/>
</dbReference>
<keyword evidence="2 5" id="KW-0547">Nucleotide-binding</keyword>
<dbReference type="PANTHER" id="PTHR23069:SF7">
    <property type="entry name" value="P-LOOP CONTAINING NUCLEOSIDE TRIPHOSPHATE HYDROLASES SUPERFAMILY PROTEIN"/>
    <property type="match status" value="1"/>
</dbReference>
<evidence type="ECO:0000259" key="6">
    <source>
        <dbReference type="SMART" id="SM00382"/>
    </source>
</evidence>
<organism evidence="7 8">
    <name type="scientific">Cucumis sativus</name>
    <name type="common">Cucumber</name>
    <dbReference type="NCBI Taxonomy" id="3659"/>
    <lineage>
        <taxon>Eukaryota</taxon>
        <taxon>Viridiplantae</taxon>
        <taxon>Streptophyta</taxon>
        <taxon>Embryophyta</taxon>
        <taxon>Tracheophyta</taxon>
        <taxon>Spermatophyta</taxon>
        <taxon>Magnoliopsida</taxon>
        <taxon>eudicotyledons</taxon>
        <taxon>Gunneridae</taxon>
        <taxon>Pentapetalae</taxon>
        <taxon>rosids</taxon>
        <taxon>fabids</taxon>
        <taxon>Cucurbitales</taxon>
        <taxon>Cucurbitaceae</taxon>
        <taxon>Benincaseae</taxon>
        <taxon>Cucumis</taxon>
    </lineage>
</organism>
<evidence type="ECO:0000256" key="2">
    <source>
        <dbReference type="ARBA" id="ARBA00022741"/>
    </source>
</evidence>
<dbReference type="InterPro" id="IPR003960">
    <property type="entry name" value="ATPase_AAA_CS"/>
</dbReference>
<dbReference type="eggNOG" id="KOG0732">
    <property type="taxonomic scope" value="Eukaryota"/>
</dbReference>
<dbReference type="Gene3D" id="3.40.50.300">
    <property type="entry name" value="P-loop containing nucleotide triphosphate hydrolases"/>
    <property type="match status" value="1"/>
</dbReference>
<sequence>MEVTEGEVVQDLFVSSEDSAEWHRQACARFNGCKFDHKQFLMPCTDHRHIFQLETRLNSREKTEFKMGKQYSKENHKCIDKDDDSNHEDDQEDIQPIFIGGTATHSNSNNSKKEVLVMGGWESVAGLQNVIQCMKEAVVLPLLYPEFFQRPAITPPTGLLLHGYPGTGKTHVVRALVASCARADCLGNDSEKHLTKLFQVAKECQPSIIFFDEMDGLAPCRTSQQDHTHNSVVSTLLALLDGLKSRSSVAVIGATNRPNAIDPALRRPGRFDREIYFPLPSLEDRISILSLYTQKWPKTLDSYQHLLHWIAKNTSGFAGADLQPLCTQTAINALKKATCDPHPTQLPVVVVEDKDWLEALSTCPPLCSRREALAASNETASSPLPFHLIPCLIRPLSILLVLLYMEESIYLPKTLLKAATIVKRVIDSSLERKKMVSTKWWFHLDDFIQDS</sequence>
<reference evidence="7 8" key="3">
    <citation type="journal article" date="2010" name="BMC Genomics">
        <title>Transcriptome sequencing and comparative analysis of cucumber flowers with different sex types.</title>
        <authorList>
            <person name="Guo S."/>
            <person name="Zheng Y."/>
            <person name="Joung J.G."/>
            <person name="Liu S."/>
            <person name="Zhang Z."/>
            <person name="Crasta O.R."/>
            <person name="Sobral B.W."/>
            <person name="Xu Y."/>
            <person name="Huang S."/>
            <person name="Fei Z."/>
        </authorList>
    </citation>
    <scope>NUCLEOTIDE SEQUENCE [LARGE SCALE GENOMIC DNA]</scope>
    <source>
        <strain evidence="8">cv. 9930</strain>
    </source>
</reference>
<dbReference type="FunFam" id="3.40.50.300:FF:000061">
    <property type="entry name" value="ATPase family, AAA domain-containing 2"/>
    <property type="match status" value="1"/>
</dbReference>
<dbReference type="GO" id="GO:0016887">
    <property type="term" value="F:ATP hydrolysis activity"/>
    <property type="evidence" value="ECO:0007669"/>
    <property type="project" value="InterPro"/>
</dbReference>
<dbReference type="PANTHER" id="PTHR23069">
    <property type="entry name" value="AAA DOMAIN-CONTAINING"/>
    <property type="match status" value="1"/>
</dbReference>
<evidence type="ECO:0000313" key="7">
    <source>
        <dbReference type="EMBL" id="KGN58093.1"/>
    </source>
</evidence>
<keyword evidence="3 5" id="KW-0067">ATP-binding</keyword>
<reference evidence="7 8" key="1">
    <citation type="journal article" date="2009" name="Nat. Genet.">
        <title>The genome of the cucumber, Cucumis sativus L.</title>
        <authorList>
            <person name="Huang S."/>
            <person name="Li R."/>
            <person name="Zhang Z."/>
            <person name="Li L."/>
            <person name="Gu X."/>
            <person name="Fan W."/>
            <person name="Lucas W.J."/>
            <person name="Wang X."/>
            <person name="Xie B."/>
            <person name="Ni P."/>
            <person name="Ren Y."/>
            <person name="Zhu H."/>
            <person name="Li J."/>
            <person name="Lin K."/>
            <person name="Jin W."/>
            <person name="Fei Z."/>
            <person name="Li G."/>
            <person name="Staub J."/>
            <person name="Kilian A."/>
            <person name="van der Vossen E.A."/>
            <person name="Wu Y."/>
            <person name="Guo J."/>
            <person name="He J."/>
            <person name="Jia Z."/>
            <person name="Ren Y."/>
            <person name="Tian G."/>
            <person name="Lu Y."/>
            <person name="Ruan J."/>
            <person name="Qian W."/>
            <person name="Wang M."/>
            <person name="Huang Q."/>
            <person name="Li B."/>
            <person name="Xuan Z."/>
            <person name="Cao J."/>
            <person name="Asan"/>
            <person name="Wu Z."/>
            <person name="Zhang J."/>
            <person name="Cai Q."/>
            <person name="Bai Y."/>
            <person name="Zhao B."/>
            <person name="Han Y."/>
            <person name="Li Y."/>
            <person name="Li X."/>
            <person name="Wang S."/>
            <person name="Shi Q."/>
            <person name="Liu S."/>
            <person name="Cho W.K."/>
            <person name="Kim J.Y."/>
            <person name="Xu Y."/>
            <person name="Heller-Uszynska K."/>
            <person name="Miao H."/>
            <person name="Cheng Z."/>
            <person name="Zhang S."/>
            <person name="Wu J."/>
            <person name="Yang Y."/>
            <person name="Kang H."/>
            <person name="Li M."/>
            <person name="Liang H."/>
            <person name="Ren X."/>
            <person name="Shi Z."/>
            <person name="Wen M."/>
            <person name="Jian M."/>
            <person name="Yang H."/>
            <person name="Zhang G."/>
            <person name="Yang Z."/>
            <person name="Chen R."/>
            <person name="Liu S."/>
            <person name="Li J."/>
            <person name="Ma L."/>
            <person name="Liu H."/>
            <person name="Zhou Y."/>
            <person name="Zhao J."/>
            <person name="Fang X."/>
            <person name="Li G."/>
            <person name="Fang L."/>
            <person name="Li Y."/>
            <person name="Liu D."/>
            <person name="Zheng H."/>
            <person name="Zhang Y."/>
            <person name="Qin N."/>
            <person name="Li Z."/>
            <person name="Yang G."/>
            <person name="Yang S."/>
            <person name="Bolund L."/>
            <person name="Kristiansen K."/>
            <person name="Zheng H."/>
            <person name="Li S."/>
            <person name="Zhang X."/>
            <person name="Yang H."/>
            <person name="Wang J."/>
            <person name="Sun R."/>
            <person name="Zhang B."/>
            <person name="Jiang S."/>
            <person name="Wang J."/>
            <person name="Du Y."/>
            <person name="Li S."/>
        </authorList>
    </citation>
    <scope>NUCLEOTIDE SEQUENCE [LARGE SCALE GENOMIC DNA]</scope>
    <source>
        <strain evidence="8">cv. 9930</strain>
    </source>
</reference>
<dbReference type="Pfam" id="PF00004">
    <property type="entry name" value="AAA"/>
    <property type="match status" value="1"/>
</dbReference>
<dbReference type="SMART" id="SM00382">
    <property type="entry name" value="AAA"/>
    <property type="match status" value="1"/>
</dbReference>
<dbReference type="STRING" id="3659.A0A0A0L8H0"/>
<reference evidence="7 8" key="4">
    <citation type="journal article" date="2011" name="BMC Genomics">
        <title>RNA-Seq improves annotation of protein-coding genes in the cucumber genome.</title>
        <authorList>
            <person name="Li Z."/>
            <person name="Zhang Z."/>
            <person name="Yan P."/>
            <person name="Huang S."/>
            <person name="Fei Z."/>
            <person name="Lin K."/>
        </authorList>
    </citation>
    <scope>NUCLEOTIDE SEQUENCE [LARGE SCALE GENOMIC DNA]</scope>
    <source>
        <strain evidence="8">cv. 9930</strain>
    </source>
</reference>
<dbReference type="GO" id="GO:0005524">
    <property type="term" value="F:ATP binding"/>
    <property type="evidence" value="ECO:0007669"/>
    <property type="project" value="UniProtKB-KW"/>
</dbReference>